<dbReference type="SUPFAM" id="SSF143026">
    <property type="entry name" value="Kinetochore globular domain"/>
    <property type="match status" value="1"/>
</dbReference>
<accession>A0A139ANH6</accession>
<evidence type="ECO:0000256" key="3">
    <source>
        <dbReference type="ARBA" id="ARBA00023054"/>
    </source>
</evidence>
<evidence type="ECO:0000313" key="9">
    <source>
        <dbReference type="Proteomes" id="UP000070544"/>
    </source>
</evidence>
<keyword evidence="5 7" id="KW-0131">Cell cycle</keyword>
<dbReference type="CDD" id="cd11565">
    <property type="entry name" value="RWD_Spc24"/>
    <property type="match status" value="1"/>
</dbReference>
<dbReference type="GO" id="GO:0005634">
    <property type="term" value="C:nucleus"/>
    <property type="evidence" value="ECO:0007669"/>
    <property type="project" value="UniProtKB-SubCell"/>
</dbReference>
<dbReference type="InterPro" id="IPR038066">
    <property type="entry name" value="Spc24_Fungi_globular_sf"/>
</dbReference>
<keyword evidence="6 7" id="KW-0137">Centromere</keyword>
<keyword evidence="3" id="KW-0175">Coiled coil</keyword>
<dbReference type="Gene3D" id="1.20.5.340">
    <property type="match status" value="1"/>
</dbReference>
<dbReference type="Proteomes" id="UP000070544">
    <property type="component" value="Unassembled WGS sequence"/>
</dbReference>
<keyword evidence="7" id="KW-0132">Cell division</keyword>
<comment type="subunit">
    <text evidence="7">Component of the NDC80 complex.</text>
</comment>
<sequence>MTRSRAAIEEIIAVARDYAAQYLDPKDDIAKIRNVEAILRDTEVESGAARNKAKTLLAETSQRHALLQTSRPTHPSSADHLERVRALTSEANQLSSGVAHLEGDVGSLKSRLESLGQRMAQLAKDLDNEEEEAVDPAVLKLRIYKDLGFTLSSSQPPSADNTPPKFDRVTVISRSATGTDVNTFDLNDGRSRWNRAQVLWELAGGWTGK</sequence>
<dbReference type="GO" id="GO:0000776">
    <property type="term" value="C:kinetochore"/>
    <property type="evidence" value="ECO:0007669"/>
    <property type="project" value="UniProtKB-KW"/>
</dbReference>
<dbReference type="GO" id="GO:0051301">
    <property type="term" value="P:cell division"/>
    <property type="evidence" value="ECO:0007669"/>
    <property type="project" value="UniProtKB-UniRule"/>
</dbReference>
<evidence type="ECO:0000256" key="6">
    <source>
        <dbReference type="ARBA" id="ARBA00023328"/>
    </source>
</evidence>
<keyword evidence="9" id="KW-1185">Reference proteome</keyword>
<reference evidence="8 9" key="1">
    <citation type="journal article" date="2015" name="Genome Biol. Evol.">
        <title>Phylogenomic analyses indicate that early fungi evolved digesting cell walls of algal ancestors of land plants.</title>
        <authorList>
            <person name="Chang Y."/>
            <person name="Wang S."/>
            <person name="Sekimoto S."/>
            <person name="Aerts A.L."/>
            <person name="Choi C."/>
            <person name="Clum A."/>
            <person name="LaButti K.M."/>
            <person name="Lindquist E.A."/>
            <person name="Yee Ngan C."/>
            <person name="Ohm R.A."/>
            <person name="Salamov A.A."/>
            <person name="Grigoriev I.V."/>
            <person name="Spatafora J.W."/>
            <person name="Berbee M.L."/>
        </authorList>
    </citation>
    <scope>NUCLEOTIDE SEQUENCE [LARGE SCALE GENOMIC DNA]</scope>
    <source>
        <strain evidence="8 9">JEL478</strain>
    </source>
</reference>
<dbReference type="OrthoDB" id="3344830at2759"/>
<evidence type="ECO:0000256" key="4">
    <source>
        <dbReference type="ARBA" id="ARBA00023242"/>
    </source>
</evidence>
<dbReference type="EMBL" id="KQ965742">
    <property type="protein sequence ID" value="KXS18311.1"/>
    <property type="molecule type" value="Genomic_DNA"/>
</dbReference>
<dbReference type="Pfam" id="PF08286">
    <property type="entry name" value="Spc24"/>
    <property type="match status" value="1"/>
</dbReference>
<evidence type="ECO:0000313" key="8">
    <source>
        <dbReference type="EMBL" id="KXS18311.1"/>
    </source>
</evidence>
<keyword evidence="7" id="KW-0498">Mitosis</keyword>
<evidence type="ECO:0000256" key="1">
    <source>
        <dbReference type="ARBA" id="ARBA00004584"/>
    </source>
</evidence>
<comment type="subcellular location">
    <subcellularLocation>
        <location evidence="1">Chromosome</location>
        <location evidence="1">Centromere</location>
    </subcellularLocation>
    <subcellularLocation>
        <location evidence="7">Nucleus</location>
    </subcellularLocation>
    <subcellularLocation>
        <location evidence="7">Chromosome</location>
        <location evidence="7">Centromere</location>
        <location evidence="7">Kinetochore</location>
    </subcellularLocation>
</comment>
<keyword evidence="2 7" id="KW-0158">Chromosome</keyword>
<dbReference type="AlphaFoldDB" id="A0A139ANH6"/>
<dbReference type="OMA" id="PRTWSRM"/>
<organism evidence="8 9">
    <name type="scientific">Gonapodya prolifera (strain JEL478)</name>
    <name type="common">Monoblepharis prolifera</name>
    <dbReference type="NCBI Taxonomy" id="1344416"/>
    <lineage>
        <taxon>Eukaryota</taxon>
        <taxon>Fungi</taxon>
        <taxon>Fungi incertae sedis</taxon>
        <taxon>Chytridiomycota</taxon>
        <taxon>Chytridiomycota incertae sedis</taxon>
        <taxon>Monoblepharidomycetes</taxon>
        <taxon>Monoblepharidales</taxon>
        <taxon>Gonapodyaceae</taxon>
        <taxon>Gonapodya</taxon>
    </lineage>
</organism>
<keyword evidence="7" id="KW-0995">Kinetochore</keyword>
<keyword evidence="4 7" id="KW-0539">Nucleus</keyword>
<dbReference type="InterPro" id="IPR013252">
    <property type="entry name" value="Ndc80_Spc24"/>
</dbReference>
<name>A0A139ANH6_GONPJ</name>
<comment type="function">
    <text evidence="7">Acts as a component of the essential kinetochore-associated NDC80 complex, which is required for chromosome segregation and spindle checkpoint activity.</text>
</comment>
<evidence type="ECO:0000256" key="2">
    <source>
        <dbReference type="ARBA" id="ARBA00022454"/>
    </source>
</evidence>
<proteinExistence type="inferred from homology"/>
<evidence type="ECO:0000256" key="5">
    <source>
        <dbReference type="ARBA" id="ARBA00023306"/>
    </source>
</evidence>
<protein>
    <recommendedName>
        <fullName evidence="7">Kinetochore protein Spc24</fullName>
    </recommendedName>
</protein>
<evidence type="ECO:0000256" key="7">
    <source>
        <dbReference type="RuleBase" id="RU368011"/>
    </source>
</evidence>
<gene>
    <name evidence="8" type="ORF">M427DRAFT_53710</name>
</gene>
<comment type="similarity">
    <text evidence="7">Belongs to the SPC24 family.</text>
</comment>